<reference evidence="4" key="1">
    <citation type="submission" date="2025-08" db="UniProtKB">
        <authorList>
            <consortium name="RefSeq"/>
        </authorList>
    </citation>
    <scope>IDENTIFICATION</scope>
</reference>
<feature type="coiled-coil region" evidence="1">
    <location>
        <begin position="470"/>
        <end position="525"/>
    </location>
</feature>
<dbReference type="GO" id="GO:0005813">
    <property type="term" value="C:centrosome"/>
    <property type="evidence" value="ECO:0007669"/>
    <property type="project" value="TreeGrafter"/>
</dbReference>
<feature type="region of interest" description="Disordered" evidence="2">
    <location>
        <begin position="875"/>
        <end position="904"/>
    </location>
</feature>
<dbReference type="Proteomes" id="UP000694891">
    <property type="component" value="Unplaced"/>
</dbReference>
<feature type="compositionally biased region" description="Polar residues" evidence="2">
    <location>
        <begin position="1121"/>
        <end position="1131"/>
    </location>
</feature>
<feature type="compositionally biased region" description="Polar residues" evidence="2">
    <location>
        <begin position="368"/>
        <end position="377"/>
    </location>
</feature>
<dbReference type="CTD" id="85459"/>
<keyword evidence="1" id="KW-0175">Coiled coil</keyword>
<feature type="compositionally biased region" description="Polar residues" evidence="2">
    <location>
        <begin position="1251"/>
        <end position="1265"/>
    </location>
</feature>
<feature type="region of interest" description="Disordered" evidence="2">
    <location>
        <begin position="1474"/>
        <end position="1506"/>
    </location>
</feature>
<feature type="region of interest" description="Disordered" evidence="2">
    <location>
        <begin position="985"/>
        <end position="1147"/>
    </location>
</feature>
<feature type="region of interest" description="Disordered" evidence="2">
    <location>
        <begin position="1544"/>
        <end position="1657"/>
    </location>
</feature>
<proteinExistence type="predicted"/>
<feature type="compositionally biased region" description="Basic and acidic residues" evidence="2">
    <location>
        <begin position="1105"/>
        <end position="1120"/>
    </location>
</feature>
<name>A0A9Y4N1C9_9TELE</name>
<feature type="region of interest" description="Disordered" evidence="2">
    <location>
        <begin position="1170"/>
        <end position="1221"/>
    </location>
</feature>
<feature type="region of interest" description="Disordered" evidence="2">
    <location>
        <begin position="1238"/>
        <end position="1369"/>
    </location>
</feature>
<feature type="compositionally biased region" description="Polar residues" evidence="2">
    <location>
        <begin position="1202"/>
        <end position="1221"/>
    </location>
</feature>
<feature type="compositionally biased region" description="Basic and acidic residues" evidence="2">
    <location>
        <begin position="438"/>
        <end position="449"/>
    </location>
</feature>
<protein>
    <submittedName>
        <fullName evidence="4">Uncharacterized protein cep295</fullName>
    </submittedName>
</protein>
<feature type="region of interest" description="Disordered" evidence="2">
    <location>
        <begin position="131"/>
        <end position="183"/>
    </location>
</feature>
<dbReference type="GO" id="GO:0046599">
    <property type="term" value="P:regulation of centriole replication"/>
    <property type="evidence" value="ECO:0007669"/>
    <property type="project" value="TreeGrafter"/>
</dbReference>
<evidence type="ECO:0000256" key="2">
    <source>
        <dbReference type="SAM" id="MobiDB-lite"/>
    </source>
</evidence>
<feature type="compositionally biased region" description="Basic and acidic residues" evidence="2">
    <location>
        <begin position="131"/>
        <end position="140"/>
    </location>
</feature>
<dbReference type="PANTHER" id="PTHR21553:SF26">
    <property type="entry name" value="ALMS MOTIF DOMAIN-CONTAINING PROTEIN"/>
    <property type="match status" value="1"/>
</dbReference>
<dbReference type="PANTHER" id="PTHR21553">
    <property type="entry name" value="ALMS1-RELATED"/>
    <property type="match status" value="1"/>
</dbReference>
<accession>A0A9Y4N1C9</accession>
<feature type="coiled-coil region" evidence="1">
    <location>
        <begin position="774"/>
        <end position="833"/>
    </location>
</feature>
<sequence>MKGKVSKLRLSPNEEARIIREDYERRRKLRIQQVREQQRHIAQQMRQNVEQRRQHELKQLEDELRLEWERQQREKLHKLQTLYQESLQLIGQGHRSAKENEPDLAAIAQREEENHTKAEERYREALKELKSQRLKNHERQNQSINARKKALQAEKERSAKVSSLPPPPPNPIQNINPKKPHVVKRSDVSAFAATHYHMPDSAVDREVDTEQPNAHEEAELEVKRLHDLQREEKRKREEQLEKARLRGREALRREQLVQDRERLLVELEHMQQTDLLRRRQQVSQMPPQIFQPLYKRQEMREDFQREMEFAFEDMYTGERRVKGDLVVRLVPEPLPAPSTGSQDQELDVTLDETTTAETENTQHDTEQDVGSTEQETSAEVEPSRPAPRRALKKLLDRIRSQRNQWTNSSTVPIADSPTDISDQIPERDTSIETGSLTAEERHKPTEPREPVLAPPAAADTSLPDALADRIQEFEEERKKREEELEREKQQQVVLLQELEDQKAKLEQMLLEAQQEREDLKAAVNQEEPVYQPEVPVQDEEVSSVSAGVAAELLPPAGDDDHTRRIREYQQRLLEQNRIHQRSVEVARQRLEEYQRALRLRYNTTTASLQLPVAPPGLVHPPLHSASPVHPPAPPQIPAAPAYIHDKPQTSLEANRREPDMSASHLHRPGSSLSVGSKLLPVEVEPFSHRKQRPEVTAWLTDNIMERVTEHLPERLNPPSVTNEPFKLFTTRLPTSIPLQPASDPIQTVNPSIRDCASPVSGPAAVQRGSLAQISQQTEDDVETQRRELQEVQRRVLKQREAVMLQQKQQEEERQRHQVEMEQMRRQKEALQALIQTDDEPVSEAASDELVSENIHQSRLRLLVSLLRAIEESNGGTLSHLEDSQEKEESPQQLPSDGGETAPTAQISAPALPVPASAFPSGLLHPPRAAKPPVTRVRLGFIDMMTEQHELSAIQEVESPVDTSQVAGLEDSVAAPSQAAGWNLQQESETHLVSDRTLQTSSVSSRKHQTADTPTSSGRSNRLMWRDRLLMEAGTSPESSDSDSVLRIMSPLSSDSGRGADVSGAAVTSYRSPAESPRRPPESDCFSSTTISTGSYVTTDPEQNADTDKSPSLKPAAEQRSDVWSPSSQSVKESPAAGSPALDGDSVFDDGSIQRIIDRYMKELNISLSTAGRTTDSEGSYVEEAGSSVSQPSLVRVSGWEDGSSTSRQFLPSDTAGAQSSNLVGERSHVALGVQTEVSEPSYLTLPPEASSLGSSDPSAQTQQDPTGPADLGSQRAEAFHGSDSFHPLLPEVTHNETADPSMTFHLPEHGLPSSPAIGERSVSSRSAESEPHADLSVESEPSPERLRSDEPTGYPTASPALHESFSQLVTSQFQPHESVLAVSPTATADVQQTAQILSDIAVCDDPCDPSLSPPHVEISKWPEDSVSTSELMSEQSSHLKDAISDKILEAAKEKGILEQSEITLVSLTDQDATVTEEDWLTEDGQEGQETEGSEATLLPEDDRQMHPVTTLEFQWGPSRTLQNVHQQKLQALLQRSNRRVEEIKAKGAHAKTQPDVKAASEGREEPEADKAQPAAWKAKSKPDPRLKTGIMSKGGPAVLQTEEKSGFIKQKKPQLPSSVSDSAPKKVDDVKICTPEQRKRNLTEMHQRTQSFYHEGG</sequence>
<feature type="compositionally biased region" description="Polar residues" evidence="2">
    <location>
        <begin position="401"/>
        <end position="411"/>
    </location>
</feature>
<evidence type="ECO:0000256" key="1">
    <source>
        <dbReference type="SAM" id="Coils"/>
    </source>
</evidence>
<feature type="region of interest" description="Disordered" evidence="2">
    <location>
        <begin position="1412"/>
        <end position="1433"/>
    </location>
</feature>
<feature type="compositionally biased region" description="Polar residues" evidence="2">
    <location>
        <begin position="1010"/>
        <end position="1019"/>
    </location>
</feature>
<evidence type="ECO:0000313" key="4">
    <source>
        <dbReference type="RefSeq" id="XP_008281294.1"/>
    </source>
</evidence>
<evidence type="ECO:0000313" key="3">
    <source>
        <dbReference type="Proteomes" id="UP000694891"/>
    </source>
</evidence>
<feature type="coiled-coil region" evidence="1">
    <location>
        <begin position="215"/>
        <end position="273"/>
    </location>
</feature>
<feature type="compositionally biased region" description="Polar residues" evidence="2">
    <location>
        <begin position="1648"/>
        <end position="1657"/>
    </location>
</feature>
<dbReference type="GO" id="GO:0005829">
    <property type="term" value="C:cytosol"/>
    <property type="evidence" value="ECO:0007669"/>
    <property type="project" value="TreeGrafter"/>
</dbReference>
<feature type="compositionally biased region" description="Basic and acidic residues" evidence="2">
    <location>
        <begin position="879"/>
        <end position="889"/>
    </location>
</feature>
<dbReference type="RefSeq" id="XP_008281294.1">
    <property type="nucleotide sequence ID" value="XM_008283072.1"/>
</dbReference>
<feature type="compositionally biased region" description="Basic and acidic residues" evidence="2">
    <location>
        <begin position="1623"/>
        <end position="1647"/>
    </location>
</feature>
<feature type="compositionally biased region" description="Polar residues" evidence="2">
    <location>
        <begin position="1084"/>
        <end position="1103"/>
    </location>
</feature>
<feature type="compositionally biased region" description="Acidic residues" evidence="2">
    <location>
        <begin position="1474"/>
        <end position="1492"/>
    </location>
</feature>
<organism evidence="3 4">
    <name type="scientific">Stegastes partitus</name>
    <name type="common">bicolor damselfish</name>
    <dbReference type="NCBI Taxonomy" id="144197"/>
    <lineage>
        <taxon>Eukaryota</taxon>
        <taxon>Metazoa</taxon>
        <taxon>Chordata</taxon>
        <taxon>Craniata</taxon>
        <taxon>Vertebrata</taxon>
        <taxon>Euteleostomi</taxon>
        <taxon>Actinopterygii</taxon>
        <taxon>Neopterygii</taxon>
        <taxon>Teleostei</taxon>
        <taxon>Neoteleostei</taxon>
        <taxon>Acanthomorphata</taxon>
        <taxon>Ovalentaria</taxon>
        <taxon>Pomacentridae</taxon>
        <taxon>Stegastes</taxon>
    </lineage>
</organism>
<gene>
    <name evidence="4" type="primary">cep295</name>
</gene>
<feature type="region of interest" description="Disordered" evidence="2">
    <location>
        <begin position="354"/>
        <end position="460"/>
    </location>
</feature>
<dbReference type="GO" id="GO:0005814">
    <property type="term" value="C:centriole"/>
    <property type="evidence" value="ECO:0007669"/>
    <property type="project" value="TreeGrafter"/>
</dbReference>
<keyword evidence="3" id="KW-1185">Reference proteome</keyword>
<feature type="region of interest" description="Disordered" evidence="2">
    <location>
        <begin position="654"/>
        <end position="673"/>
    </location>
</feature>
<feature type="compositionally biased region" description="Basic and acidic residues" evidence="2">
    <location>
        <begin position="1552"/>
        <end position="1570"/>
    </location>
</feature>